<protein>
    <recommendedName>
        <fullName evidence="8">DUF659 domain-containing protein</fullName>
    </recommendedName>
</protein>
<name>A0A2R6W8H9_MARPO</name>
<keyword evidence="7" id="KW-1185">Reference proteome</keyword>
<keyword evidence="2" id="KW-0479">Metal-binding</keyword>
<dbReference type="GO" id="GO:0008270">
    <property type="term" value="F:zinc ion binding"/>
    <property type="evidence" value="ECO:0007669"/>
    <property type="project" value="UniProtKB-KW"/>
</dbReference>
<dbReference type="InterPro" id="IPR012337">
    <property type="entry name" value="RNaseH-like_sf"/>
</dbReference>
<sequence>MRHCIIVFIRVLYPHTGERLAVHLIKAVKEMDPSLLPDFLSSSIAKVANSDTNPDIDRSEDVQLCTSVFLLLCMAHTLQLAVKEGLKRSSHMDVAIGTFRDLFKKINDSPKLMEALKSVASTLKLEKLALPQLDVETRWNSTWEMVQGILHIRKPL</sequence>
<gene>
    <name evidence="6" type="ORF">MARPO_0129s0013</name>
</gene>
<dbReference type="PANTHER" id="PTHR46481">
    <property type="entry name" value="ZINC FINGER BED DOMAIN-CONTAINING PROTEIN 4"/>
    <property type="match status" value="1"/>
</dbReference>
<dbReference type="PANTHER" id="PTHR46481:SF10">
    <property type="entry name" value="ZINC FINGER BED DOMAIN-CONTAINING PROTEIN 39"/>
    <property type="match status" value="1"/>
</dbReference>
<dbReference type="OrthoDB" id="998233at2759"/>
<reference evidence="7" key="1">
    <citation type="journal article" date="2017" name="Cell">
        <title>Insights into land plant evolution garnered from the Marchantia polymorpha genome.</title>
        <authorList>
            <person name="Bowman J.L."/>
            <person name="Kohchi T."/>
            <person name="Yamato K.T."/>
            <person name="Jenkins J."/>
            <person name="Shu S."/>
            <person name="Ishizaki K."/>
            <person name="Yamaoka S."/>
            <person name="Nishihama R."/>
            <person name="Nakamura Y."/>
            <person name="Berger F."/>
            <person name="Adam C."/>
            <person name="Aki S.S."/>
            <person name="Althoff F."/>
            <person name="Araki T."/>
            <person name="Arteaga-Vazquez M.A."/>
            <person name="Balasubrmanian S."/>
            <person name="Barry K."/>
            <person name="Bauer D."/>
            <person name="Boehm C.R."/>
            <person name="Briginshaw L."/>
            <person name="Caballero-Perez J."/>
            <person name="Catarino B."/>
            <person name="Chen F."/>
            <person name="Chiyoda S."/>
            <person name="Chovatia M."/>
            <person name="Davies K.M."/>
            <person name="Delmans M."/>
            <person name="Demura T."/>
            <person name="Dierschke T."/>
            <person name="Dolan L."/>
            <person name="Dorantes-Acosta A.E."/>
            <person name="Eklund D.M."/>
            <person name="Florent S.N."/>
            <person name="Flores-Sandoval E."/>
            <person name="Fujiyama A."/>
            <person name="Fukuzawa H."/>
            <person name="Galik B."/>
            <person name="Grimanelli D."/>
            <person name="Grimwood J."/>
            <person name="Grossniklaus U."/>
            <person name="Hamada T."/>
            <person name="Haseloff J."/>
            <person name="Hetherington A.J."/>
            <person name="Higo A."/>
            <person name="Hirakawa Y."/>
            <person name="Hundley H.N."/>
            <person name="Ikeda Y."/>
            <person name="Inoue K."/>
            <person name="Inoue S.I."/>
            <person name="Ishida S."/>
            <person name="Jia Q."/>
            <person name="Kakita M."/>
            <person name="Kanazawa T."/>
            <person name="Kawai Y."/>
            <person name="Kawashima T."/>
            <person name="Kennedy M."/>
            <person name="Kinose K."/>
            <person name="Kinoshita T."/>
            <person name="Kohara Y."/>
            <person name="Koide E."/>
            <person name="Komatsu K."/>
            <person name="Kopischke S."/>
            <person name="Kubo M."/>
            <person name="Kyozuka J."/>
            <person name="Lagercrantz U."/>
            <person name="Lin S.S."/>
            <person name="Lindquist E."/>
            <person name="Lipzen A.M."/>
            <person name="Lu C.W."/>
            <person name="De Luna E."/>
            <person name="Martienssen R.A."/>
            <person name="Minamino N."/>
            <person name="Mizutani M."/>
            <person name="Mizutani M."/>
            <person name="Mochizuki N."/>
            <person name="Monte I."/>
            <person name="Mosher R."/>
            <person name="Nagasaki H."/>
            <person name="Nakagami H."/>
            <person name="Naramoto S."/>
            <person name="Nishitani K."/>
            <person name="Ohtani M."/>
            <person name="Okamoto T."/>
            <person name="Okumura M."/>
            <person name="Phillips J."/>
            <person name="Pollak B."/>
            <person name="Reinders A."/>
            <person name="Rovekamp M."/>
            <person name="Sano R."/>
            <person name="Sawa S."/>
            <person name="Schmid M.W."/>
            <person name="Shirakawa M."/>
            <person name="Solano R."/>
            <person name="Spunde A."/>
            <person name="Suetsugu N."/>
            <person name="Sugano S."/>
            <person name="Sugiyama A."/>
            <person name="Sun R."/>
            <person name="Suzuki Y."/>
            <person name="Takenaka M."/>
            <person name="Takezawa D."/>
            <person name="Tomogane H."/>
            <person name="Tsuzuki M."/>
            <person name="Ueda T."/>
            <person name="Umeda M."/>
            <person name="Ward J.M."/>
            <person name="Watanabe Y."/>
            <person name="Yazaki K."/>
            <person name="Yokoyama R."/>
            <person name="Yoshitake Y."/>
            <person name="Yotsui I."/>
            <person name="Zachgo S."/>
            <person name="Schmutz J."/>
        </authorList>
    </citation>
    <scope>NUCLEOTIDE SEQUENCE [LARGE SCALE GENOMIC DNA]</scope>
    <source>
        <strain evidence="7">Tak-1</strain>
    </source>
</reference>
<dbReference type="SUPFAM" id="SSF53098">
    <property type="entry name" value="Ribonuclease H-like"/>
    <property type="match status" value="1"/>
</dbReference>
<evidence type="ECO:0000256" key="4">
    <source>
        <dbReference type="ARBA" id="ARBA00022833"/>
    </source>
</evidence>
<dbReference type="InterPro" id="IPR052035">
    <property type="entry name" value="ZnF_BED_domain_contain"/>
</dbReference>
<accession>A0A2R6W8H9</accession>
<evidence type="ECO:0008006" key="8">
    <source>
        <dbReference type="Google" id="ProtNLM"/>
    </source>
</evidence>
<dbReference type="EMBL" id="KZ772801">
    <property type="protein sequence ID" value="PTQ30122.1"/>
    <property type="molecule type" value="Genomic_DNA"/>
</dbReference>
<keyword evidence="5" id="KW-0539">Nucleus</keyword>
<dbReference type="AlphaFoldDB" id="A0A2R6W8H9"/>
<dbReference type="GO" id="GO:0005634">
    <property type="term" value="C:nucleus"/>
    <property type="evidence" value="ECO:0007669"/>
    <property type="project" value="UniProtKB-SubCell"/>
</dbReference>
<organism evidence="6 7">
    <name type="scientific">Marchantia polymorpha</name>
    <name type="common">Common liverwort</name>
    <name type="synonym">Marchantia aquatica</name>
    <dbReference type="NCBI Taxonomy" id="3197"/>
    <lineage>
        <taxon>Eukaryota</taxon>
        <taxon>Viridiplantae</taxon>
        <taxon>Streptophyta</taxon>
        <taxon>Embryophyta</taxon>
        <taxon>Marchantiophyta</taxon>
        <taxon>Marchantiopsida</taxon>
        <taxon>Marchantiidae</taxon>
        <taxon>Marchantiales</taxon>
        <taxon>Marchantiaceae</taxon>
        <taxon>Marchantia</taxon>
    </lineage>
</organism>
<dbReference type="Proteomes" id="UP000244005">
    <property type="component" value="Unassembled WGS sequence"/>
</dbReference>
<evidence type="ECO:0000256" key="2">
    <source>
        <dbReference type="ARBA" id="ARBA00022723"/>
    </source>
</evidence>
<evidence type="ECO:0000256" key="5">
    <source>
        <dbReference type="ARBA" id="ARBA00023242"/>
    </source>
</evidence>
<evidence type="ECO:0000313" key="7">
    <source>
        <dbReference type="Proteomes" id="UP000244005"/>
    </source>
</evidence>
<comment type="subcellular location">
    <subcellularLocation>
        <location evidence="1">Nucleus</location>
    </subcellularLocation>
</comment>
<evidence type="ECO:0000256" key="3">
    <source>
        <dbReference type="ARBA" id="ARBA00022771"/>
    </source>
</evidence>
<keyword evidence="3" id="KW-0863">Zinc-finger</keyword>
<proteinExistence type="predicted"/>
<keyword evidence="4" id="KW-0862">Zinc</keyword>
<evidence type="ECO:0000313" key="6">
    <source>
        <dbReference type="EMBL" id="PTQ30122.1"/>
    </source>
</evidence>
<evidence type="ECO:0000256" key="1">
    <source>
        <dbReference type="ARBA" id="ARBA00004123"/>
    </source>
</evidence>